<reference evidence="3" key="2">
    <citation type="submission" date="2020-10" db="UniProtKB">
        <authorList>
            <consortium name="WormBaseParasite"/>
        </authorList>
    </citation>
    <scope>IDENTIFICATION</scope>
</reference>
<dbReference type="AlphaFoldDB" id="A0A7E4VVJ1"/>
<protein>
    <submittedName>
        <fullName evidence="3">Col_cuticle_N domain-containing protein</fullName>
    </submittedName>
</protein>
<keyword evidence="2" id="KW-1185">Reference proteome</keyword>
<reference evidence="2" key="1">
    <citation type="journal article" date="2013" name="Genetics">
        <title>The draft genome and transcriptome of Panagrellus redivivus are shaped by the harsh demands of a free-living lifestyle.</title>
        <authorList>
            <person name="Srinivasan J."/>
            <person name="Dillman A.R."/>
            <person name="Macchietto M.G."/>
            <person name="Heikkinen L."/>
            <person name="Lakso M."/>
            <person name="Fracchia K.M."/>
            <person name="Antoshechkin I."/>
            <person name="Mortazavi A."/>
            <person name="Wong G."/>
            <person name="Sternberg P.W."/>
        </authorList>
    </citation>
    <scope>NUCLEOTIDE SEQUENCE [LARGE SCALE GENOMIC DNA]</scope>
    <source>
        <strain evidence="2">MT8872</strain>
    </source>
</reference>
<feature type="transmembrane region" description="Helical" evidence="1">
    <location>
        <begin position="6"/>
        <end position="24"/>
    </location>
</feature>
<organism evidence="2 3">
    <name type="scientific">Panagrellus redivivus</name>
    <name type="common">Microworm</name>
    <dbReference type="NCBI Taxonomy" id="6233"/>
    <lineage>
        <taxon>Eukaryota</taxon>
        <taxon>Metazoa</taxon>
        <taxon>Ecdysozoa</taxon>
        <taxon>Nematoda</taxon>
        <taxon>Chromadorea</taxon>
        <taxon>Rhabditida</taxon>
        <taxon>Tylenchina</taxon>
        <taxon>Panagrolaimomorpha</taxon>
        <taxon>Panagrolaimoidea</taxon>
        <taxon>Panagrolaimidae</taxon>
        <taxon>Panagrellus</taxon>
    </lineage>
</organism>
<evidence type="ECO:0000256" key="1">
    <source>
        <dbReference type="SAM" id="Phobius"/>
    </source>
</evidence>
<evidence type="ECO:0000313" key="2">
    <source>
        <dbReference type="Proteomes" id="UP000492821"/>
    </source>
</evidence>
<keyword evidence="1" id="KW-1133">Transmembrane helix</keyword>
<sequence length="191" mass="20051">MISSKLLVFGIAFAFFTFLFVDFYQSHDGASNGRVGVNFSFDFYLEAVDGISADDVLNLPTYAQKFMCYLKLVRVVSAYQTMDYTTESGFTQLCKSLRGGIKGLRGCRDCHLASENRSTVESIMLKSVIVFLFAVLAAVLAAPQLGLGLGTNVGAQPGVGGVGLGGNVNGAGGYPGGVGLGTNTQAGFGKK</sequence>
<proteinExistence type="predicted"/>
<dbReference type="WBParaSite" id="Pan_g2918.t1">
    <property type="protein sequence ID" value="Pan_g2918.t1"/>
    <property type="gene ID" value="Pan_g2918"/>
</dbReference>
<keyword evidence="1" id="KW-0472">Membrane</keyword>
<name>A0A7E4VVJ1_PANRE</name>
<evidence type="ECO:0000313" key="3">
    <source>
        <dbReference type="WBParaSite" id="Pan_g2918.t1"/>
    </source>
</evidence>
<dbReference type="Proteomes" id="UP000492821">
    <property type="component" value="Unassembled WGS sequence"/>
</dbReference>
<accession>A0A7E4VVJ1</accession>
<feature type="transmembrane region" description="Helical" evidence="1">
    <location>
        <begin position="123"/>
        <end position="142"/>
    </location>
</feature>
<keyword evidence="1" id="KW-0812">Transmembrane</keyword>